<name>A0AA41MI19_SCICA</name>
<comment type="caution">
    <text evidence="7">The sequence shown here is derived from an EMBL/GenBank/DDBJ whole genome shotgun (WGS) entry which is preliminary data.</text>
</comment>
<dbReference type="FunFam" id="3.40.800.20:FF:000005">
    <property type="entry name" value="histone deacetylase 6"/>
    <property type="match status" value="1"/>
</dbReference>
<dbReference type="EMBL" id="JAATJV010183199">
    <property type="protein sequence ID" value="MBZ3872127.1"/>
    <property type="molecule type" value="Genomic_DNA"/>
</dbReference>
<keyword evidence="4" id="KW-0072">Autophagy</keyword>
<evidence type="ECO:0000256" key="1">
    <source>
        <dbReference type="ARBA" id="ARBA00004123"/>
    </source>
</evidence>
<feature type="domain" description="Histone deacetylase" evidence="6">
    <location>
        <begin position="166"/>
        <end position="462"/>
    </location>
</feature>
<dbReference type="GO" id="GO:0016787">
    <property type="term" value="F:hydrolase activity"/>
    <property type="evidence" value="ECO:0007669"/>
    <property type="project" value="UniProtKB-KW"/>
</dbReference>
<reference evidence="7" key="1">
    <citation type="submission" date="2020-03" db="EMBL/GenBank/DDBJ databases">
        <title>Studies in the Genomics of Life Span.</title>
        <authorList>
            <person name="Glass D."/>
        </authorList>
    </citation>
    <scope>NUCLEOTIDE SEQUENCE</scope>
    <source>
        <strain evidence="7">SUZIE</strain>
        <tissue evidence="7">Muscle</tissue>
    </source>
</reference>
<gene>
    <name evidence="7" type="ORF">SUZIE_116395</name>
</gene>
<evidence type="ECO:0000256" key="4">
    <source>
        <dbReference type="ARBA" id="ARBA00023006"/>
    </source>
</evidence>
<dbReference type="SUPFAM" id="SSF52768">
    <property type="entry name" value="Arginase/deacetylase"/>
    <property type="match status" value="2"/>
</dbReference>
<proteinExistence type="inferred from homology"/>
<dbReference type="InterPro" id="IPR023801">
    <property type="entry name" value="His_deacetylse_dom"/>
</dbReference>
<evidence type="ECO:0000313" key="7">
    <source>
        <dbReference type="EMBL" id="MBZ3872127.1"/>
    </source>
</evidence>
<dbReference type="InterPro" id="IPR000286">
    <property type="entry name" value="HDACs"/>
</dbReference>
<comment type="similarity">
    <text evidence="2">Belongs to the histone deacetylase family. HD type 2 subfamily.</text>
</comment>
<dbReference type="PANTHER" id="PTHR10625">
    <property type="entry name" value="HISTONE DEACETYLASE HDAC1-RELATED"/>
    <property type="match status" value="1"/>
</dbReference>
<dbReference type="InterPro" id="IPR023696">
    <property type="entry name" value="Ureohydrolase_dom_sf"/>
</dbReference>
<dbReference type="GO" id="GO:0019213">
    <property type="term" value="F:deacetylase activity"/>
    <property type="evidence" value="ECO:0007669"/>
    <property type="project" value="TreeGrafter"/>
</dbReference>
<evidence type="ECO:0000256" key="3">
    <source>
        <dbReference type="ARBA" id="ARBA00022801"/>
    </source>
</evidence>
<keyword evidence="5" id="KW-0539">Nucleus</keyword>
<dbReference type="InterPro" id="IPR037138">
    <property type="entry name" value="His_deacetylse_dom_sf"/>
</dbReference>
<dbReference type="GO" id="GO:0006914">
    <property type="term" value="P:autophagy"/>
    <property type="evidence" value="ECO:0007669"/>
    <property type="project" value="UniProtKB-KW"/>
</dbReference>
<evidence type="ECO:0000259" key="6">
    <source>
        <dbReference type="Pfam" id="PF00850"/>
    </source>
</evidence>
<dbReference type="PANTHER" id="PTHR10625:SF43">
    <property type="entry name" value="POLYAMINE DEACETYLASE HDAC10"/>
    <property type="match status" value="1"/>
</dbReference>
<dbReference type="GO" id="GO:0005634">
    <property type="term" value="C:nucleus"/>
    <property type="evidence" value="ECO:0007669"/>
    <property type="project" value="UniProtKB-SubCell"/>
</dbReference>
<dbReference type="Gene3D" id="3.40.800.20">
    <property type="entry name" value="Histone deacetylase domain"/>
    <property type="match status" value="1"/>
</dbReference>
<organism evidence="7 8">
    <name type="scientific">Sciurus carolinensis</name>
    <name type="common">Eastern gray squirrel</name>
    <dbReference type="NCBI Taxonomy" id="30640"/>
    <lineage>
        <taxon>Eukaryota</taxon>
        <taxon>Metazoa</taxon>
        <taxon>Chordata</taxon>
        <taxon>Craniata</taxon>
        <taxon>Vertebrata</taxon>
        <taxon>Euteleostomi</taxon>
        <taxon>Mammalia</taxon>
        <taxon>Eutheria</taxon>
        <taxon>Euarchontoglires</taxon>
        <taxon>Glires</taxon>
        <taxon>Rodentia</taxon>
        <taxon>Sciuromorpha</taxon>
        <taxon>Sciuridae</taxon>
        <taxon>Sciurinae</taxon>
        <taxon>Sciurini</taxon>
        <taxon>Sciurus</taxon>
    </lineage>
</organism>
<evidence type="ECO:0000313" key="8">
    <source>
        <dbReference type="Proteomes" id="UP001166674"/>
    </source>
</evidence>
<keyword evidence="3" id="KW-0378">Hydrolase</keyword>
<keyword evidence="8" id="KW-1185">Reference proteome</keyword>
<protein>
    <submittedName>
        <fullName evidence="7">Histone deacetylase 10</fullName>
    </submittedName>
</protein>
<sequence length="819" mass="88136">MSPLQPRPSYCLLVVFLEPRSVSDSSFLQLVVALRVDAAQDWLTRNLTTALARPLKPLLPGGLSCVRPLSLWTLGHTVSSLTPGRVLGAALDTGRDSVPAAELGPGRVGRWAVPGLQVGDHVPSQRRACHARVVQSDHGLAMGTALVYHEDMMATRLLWDDPECQIECPERLAAALDRLRQCGLEQRCLRLVAREASEEELGLVHSLEYVALVQRTQALSKEELQVLSGQYDAIYFHPSTFRCARLAAGAALQLVDAVLTGAAHNGLALVRPPGHHSQRAAANGFCVFNNVAIAAEHAKRKHGLHRILIVDWDVHHGQGIQYIFEDDPSVLYFSWHRHEHGRFWPFLQESNVDAVGQGRGRGFTVNLPWNQVGMGNADYVAAFLHTLLPLAFEFDPELVLISAGFDSAIGDPEGQMQATPECFAHLTRLLQVLASGRVCAVLEGGYHLESLAQSVCMMVQALLGDPVPPLSGPMVPCQSALESIHSVRMAQAPYWMSFQQQDVASALSPSTNSLEGKPVVLLPGGPTCEAAATTLSSFLDRLYLCPMPRVHTAVALTAPDATLPLPPDELCQEGSAPREETEAWARPHKSLAQDEALDALGKLLYLLDGILDGQVSSGIIATLAPAVEATLDVAVRRGLCHRAQRLFCVALGQLNQPPDLADDGRILWLNIRGKEVAASSMFRISMPLPRTTGGFLSCILGLVLPLAYGFQPDLVLVALGPAHGLQNPHAALLAAMLRGPSGGRVLALIGEESTPQLARTLARVLHGEAPPNLGPFLMASPEDIQALLYLRAQLEPQWKMLQVAGEALGSGGSEPAAQG</sequence>
<comment type="subcellular location">
    <subcellularLocation>
        <location evidence="1">Nucleus</location>
    </subcellularLocation>
</comment>
<evidence type="ECO:0000256" key="2">
    <source>
        <dbReference type="ARBA" id="ARBA00007738"/>
    </source>
</evidence>
<dbReference type="GO" id="GO:0040029">
    <property type="term" value="P:epigenetic regulation of gene expression"/>
    <property type="evidence" value="ECO:0007669"/>
    <property type="project" value="TreeGrafter"/>
</dbReference>
<dbReference type="PRINTS" id="PR01270">
    <property type="entry name" value="HDASUPER"/>
</dbReference>
<accession>A0AA41MI19</accession>
<dbReference type="Pfam" id="PF00850">
    <property type="entry name" value="Hist_deacetyl"/>
    <property type="match status" value="1"/>
</dbReference>
<dbReference type="Proteomes" id="UP001166674">
    <property type="component" value="Unassembled WGS sequence"/>
</dbReference>
<evidence type="ECO:0000256" key="5">
    <source>
        <dbReference type="ARBA" id="ARBA00023242"/>
    </source>
</evidence>
<dbReference type="AlphaFoldDB" id="A0AA41MI19"/>